<evidence type="ECO:0000313" key="12">
    <source>
        <dbReference type="Proteomes" id="UP000019801"/>
    </source>
</evidence>
<keyword evidence="4 7" id="KW-0808">Transferase</keyword>
<dbReference type="HAMAP" id="MF_01931">
    <property type="entry name" value="PurF"/>
    <property type="match status" value="1"/>
</dbReference>
<dbReference type="GO" id="GO:0006189">
    <property type="term" value="P:'de novo' IMP biosynthetic process"/>
    <property type="evidence" value="ECO:0007669"/>
    <property type="project" value="UniProtKB-UniRule"/>
</dbReference>
<comment type="similarity">
    <text evidence="2 7 8">In the C-terminal section; belongs to the purine/pyrimidine phosphoribosyltransferase family.</text>
</comment>
<comment type="pathway">
    <text evidence="1 7 8">Purine metabolism; IMP biosynthesis via de novo pathway; N(1)-(5-phospho-D-ribosyl)glycinamide from 5-phospho-alpha-D-ribose 1-diphosphate: step 1/2.</text>
</comment>
<organism evidence="11 12">
    <name type="scientific">Bartonella henselae</name>
    <name type="common">Rochalimaea henselae</name>
    <dbReference type="NCBI Taxonomy" id="38323"/>
    <lineage>
        <taxon>Bacteria</taxon>
        <taxon>Pseudomonadati</taxon>
        <taxon>Pseudomonadota</taxon>
        <taxon>Alphaproteobacteria</taxon>
        <taxon>Hyphomicrobiales</taxon>
        <taxon>Bartonellaceae</taxon>
        <taxon>Bartonella</taxon>
    </lineage>
</organism>
<reference evidence="12" key="1">
    <citation type="submission" date="2013-11" db="EMBL/GenBank/DDBJ databases">
        <title>Genome sequencing of Bartonella spp. isolated from human blood.</title>
        <authorList>
            <person name="Raoult D."/>
        </authorList>
    </citation>
    <scope>NUCLEOTIDE SEQUENCE</scope>
    <source>
        <strain evidence="12">BM1374165</strain>
    </source>
</reference>
<dbReference type="Gene3D" id="3.40.50.2020">
    <property type="match status" value="1"/>
</dbReference>
<evidence type="ECO:0000256" key="7">
    <source>
        <dbReference type="HAMAP-Rule" id="MF_01931"/>
    </source>
</evidence>
<accession>X5M3V3</accession>
<comment type="catalytic activity">
    <reaction evidence="7 8">
        <text>5-phospho-beta-D-ribosylamine + L-glutamate + diphosphate = 5-phospho-alpha-D-ribose 1-diphosphate + L-glutamine + H2O</text>
        <dbReference type="Rhea" id="RHEA:14905"/>
        <dbReference type="ChEBI" id="CHEBI:15377"/>
        <dbReference type="ChEBI" id="CHEBI:29985"/>
        <dbReference type="ChEBI" id="CHEBI:33019"/>
        <dbReference type="ChEBI" id="CHEBI:58017"/>
        <dbReference type="ChEBI" id="CHEBI:58359"/>
        <dbReference type="ChEBI" id="CHEBI:58681"/>
        <dbReference type="EC" id="2.4.2.14"/>
    </reaction>
</comment>
<dbReference type="PIRSF" id="PIRSF000485">
    <property type="entry name" value="Amd_phspho_trans"/>
    <property type="match status" value="1"/>
</dbReference>
<dbReference type="AlphaFoldDB" id="X5M3V3"/>
<gene>
    <name evidence="7 11" type="primary">purF</name>
    <name evidence="11" type="ORF">BM1374165_00506</name>
</gene>
<evidence type="ECO:0000259" key="10">
    <source>
        <dbReference type="PROSITE" id="PS51278"/>
    </source>
</evidence>
<sequence length="511" mass="56672">MHDMNRFSHHNRKNTMTKIDIPFQEFSLNDDTLHEECGVFGILGHEDAATLTALGLHALQHRGQEAAGIVSYHNKMFHQEKHLGLVGDHYTNPATLARLPGNRAIGHTRYSTTGEIALRNVQPLFAELKAGGIAIAHNGNLTNGLTLRRELIASGAICQSTSDSEVFLHLIARSRYESSSDRFVDAIRKVEGGYAMLALTRTKLIAARDPIGIRPLVMGELHGKPIFCSETCALDIIGAKYIRDVKNGEVIVCEIQKNGEITTKIIKPENKKPEKLCLFEYVYFARPDSIVGGRSVYMTRKNMGIRLAQEAPCEGDIVVPVPDGGTPAAIGYAQEIGIPFELGIIRNHYVGRTFIEPTQQIRAFGVKLKHSANRPVIEGKRVILVDDSIVRGTTSVKIVQMLRDAGAKEVHMRISSPMIFYPDFYGIDTPKVESLLANQYPDLKAMCNFVGADSLEFLSTNGLYLAVIGEKRNNADPQFTDHYFTGDYPTHLVDQESIPKIYQSSVLKTRD</sequence>
<dbReference type="CDD" id="cd00715">
    <property type="entry name" value="GPATase_N"/>
    <property type="match status" value="1"/>
</dbReference>
<evidence type="ECO:0000256" key="3">
    <source>
        <dbReference type="ARBA" id="ARBA00022676"/>
    </source>
</evidence>
<dbReference type="InterPro" id="IPR017932">
    <property type="entry name" value="GATase_2_dom"/>
</dbReference>
<dbReference type="GO" id="GO:0004044">
    <property type="term" value="F:amidophosphoribosyltransferase activity"/>
    <property type="evidence" value="ECO:0007669"/>
    <property type="project" value="UniProtKB-UniRule"/>
</dbReference>
<dbReference type="InterPro" id="IPR029057">
    <property type="entry name" value="PRTase-like"/>
</dbReference>
<dbReference type="InterPro" id="IPR035584">
    <property type="entry name" value="PurF_N"/>
</dbReference>
<evidence type="ECO:0000313" key="11">
    <source>
        <dbReference type="EMBL" id="CDO46526.1"/>
    </source>
</evidence>
<keyword evidence="3 7" id="KW-0328">Glycosyltransferase</keyword>
<keyword evidence="5 7" id="KW-0658">Purine biosynthesis</keyword>
<evidence type="ECO:0000256" key="2">
    <source>
        <dbReference type="ARBA" id="ARBA00010138"/>
    </source>
</evidence>
<name>X5M3V3_BARHN</name>
<dbReference type="KEGG" id="bhs:BM1374165_00506"/>
<dbReference type="Pfam" id="PF00156">
    <property type="entry name" value="Pribosyltran"/>
    <property type="match status" value="1"/>
</dbReference>
<dbReference type="PANTHER" id="PTHR11907">
    <property type="entry name" value="AMIDOPHOSPHORIBOSYLTRANSFERASE"/>
    <property type="match status" value="1"/>
</dbReference>
<dbReference type="CDD" id="cd06223">
    <property type="entry name" value="PRTases_typeI"/>
    <property type="match status" value="1"/>
</dbReference>
<dbReference type="Pfam" id="PF13537">
    <property type="entry name" value="GATase_7"/>
    <property type="match status" value="1"/>
</dbReference>
<dbReference type="InterPro" id="IPR005854">
    <property type="entry name" value="PurF"/>
</dbReference>
<keyword evidence="6 7" id="KW-0315">Glutamine amidotransferase</keyword>
<evidence type="ECO:0000256" key="4">
    <source>
        <dbReference type="ARBA" id="ARBA00022679"/>
    </source>
</evidence>
<dbReference type="NCBIfam" id="TIGR01134">
    <property type="entry name" value="purF"/>
    <property type="match status" value="1"/>
</dbReference>
<dbReference type="InterPro" id="IPR000836">
    <property type="entry name" value="PRTase_dom"/>
</dbReference>
<evidence type="ECO:0000256" key="8">
    <source>
        <dbReference type="PIRNR" id="PIRNR000485"/>
    </source>
</evidence>
<dbReference type="Proteomes" id="UP000019801">
    <property type="component" value="Chromosome I"/>
</dbReference>
<comment type="caution">
    <text evidence="7">Lacks conserved residue(s) required for the propagation of feature annotation.</text>
</comment>
<feature type="domain" description="Glutamine amidotransferase type-2" evidence="10">
    <location>
        <begin position="37"/>
        <end position="256"/>
    </location>
</feature>
<comment type="function">
    <text evidence="7">Catalyzes the formation of phosphoribosylamine from phosphoribosylpyrophosphate (PRPP) and glutamine.</text>
</comment>
<dbReference type="GO" id="GO:0009113">
    <property type="term" value="P:purine nucleobase biosynthetic process"/>
    <property type="evidence" value="ECO:0007669"/>
    <property type="project" value="UniProtKB-UniRule"/>
</dbReference>
<dbReference type="UniPathway" id="UPA00074">
    <property type="reaction ID" value="UER00124"/>
</dbReference>
<dbReference type="EMBL" id="HG969191">
    <property type="protein sequence ID" value="CDO46526.1"/>
    <property type="molecule type" value="Genomic_DNA"/>
</dbReference>
<protein>
    <recommendedName>
        <fullName evidence="7">Amidophosphoribosyltransferase</fullName>
        <shortName evidence="7">ATase</shortName>
        <ecNumber evidence="7">2.4.2.14</ecNumber>
    </recommendedName>
    <alternativeName>
        <fullName evidence="7">Glutamine phosphoribosylpyrophosphate amidotransferase</fullName>
        <shortName evidence="7">GPATase</shortName>
    </alternativeName>
</protein>
<evidence type="ECO:0000256" key="6">
    <source>
        <dbReference type="ARBA" id="ARBA00022962"/>
    </source>
</evidence>
<dbReference type="Gene3D" id="3.60.20.10">
    <property type="entry name" value="Glutamine Phosphoribosylpyrophosphate, subunit 1, domain 1"/>
    <property type="match status" value="1"/>
</dbReference>
<evidence type="ECO:0000256" key="5">
    <source>
        <dbReference type="ARBA" id="ARBA00022755"/>
    </source>
</evidence>
<feature type="active site" description="Nucleophile" evidence="7 9">
    <location>
        <position position="37"/>
    </location>
</feature>
<dbReference type="PROSITE" id="PS51278">
    <property type="entry name" value="GATASE_TYPE_2"/>
    <property type="match status" value="1"/>
</dbReference>
<dbReference type="EC" id="2.4.2.14" evidence="7"/>
<dbReference type="PATRIC" id="fig|38323.4.peg.542"/>
<dbReference type="SUPFAM" id="SSF53271">
    <property type="entry name" value="PRTase-like"/>
    <property type="match status" value="1"/>
</dbReference>
<dbReference type="STRING" id="38323.BM1374165_00506"/>
<dbReference type="InterPro" id="IPR029055">
    <property type="entry name" value="Ntn_hydrolases_N"/>
</dbReference>
<evidence type="ECO:0000256" key="9">
    <source>
        <dbReference type="PIRSR" id="PIRSR000485-1"/>
    </source>
</evidence>
<evidence type="ECO:0000256" key="1">
    <source>
        <dbReference type="ARBA" id="ARBA00005209"/>
    </source>
</evidence>
<dbReference type="SUPFAM" id="SSF56235">
    <property type="entry name" value="N-terminal nucleophile aminohydrolases (Ntn hydrolases)"/>
    <property type="match status" value="1"/>
</dbReference>
<proteinExistence type="inferred from homology"/>